<organism evidence="2 3">
    <name type="scientific">Streptococcus mitis</name>
    <dbReference type="NCBI Taxonomy" id="28037"/>
    <lineage>
        <taxon>Bacteria</taxon>
        <taxon>Bacillati</taxon>
        <taxon>Bacillota</taxon>
        <taxon>Bacilli</taxon>
        <taxon>Lactobacillales</taxon>
        <taxon>Streptococcaceae</taxon>
        <taxon>Streptococcus</taxon>
        <taxon>Streptococcus mitis group</taxon>
    </lineage>
</organism>
<protein>
    <submittedName>
        <fullName evidence="2">Histidine triad protein</fullName>
    </submittedName>
</protein>
<proteinExistence type="predicted"/>
<name>A0A150NG17_STRMT</name>
<gene>
    <name evidence="2" type="ORF">SMI10712_00995</name>
</gene>
<dbReference type="EMBL" id="LROT01000037">
    <property type="protein sequence ID" value="KYF32310.1"/>
    <property type="molecule type" value="Genomic_DNA"/>
</dbReference>
<dbReference type="PATRIC" id="fig|28037.237.peg.1922"/>
<dbReference type="AlphaFoldDB" id="A0A150NG17"/>
<feature type="compositionally biased region" description="Low complexity" evidence="1">
    <location>
        <begin position="97"/>
        <end position="112"/>
    </location>
</feature>
<dbReference type="Proteomes" id="UP000075618">
    <property type="component" value="Unassembled WGS sequence"/>
</dbReference>
<comment type="caution">
    <text evidence="2">The sequence shown here is derived from an EMBL/GenBank/DDBJ whole genome shotgun (WGS) entry which is preliminary data.</text>
</comment>
<evidence type="ECO:0000313" key="3">
    <source>
        <dbReference type="Proteomes" id="UP000075618"/>
    </source>
</evidence>
<feature type="compositionally biased region" description="Low complexity" evidence="1">
    <location>
        <begin position="120"/>
        <end position="133"/>
    </location>
</feature>
<accession>A0A150NG17</accession>
<feature type="region of interest" description="Disordered" evidence="1">
    <location>
        <begin position="95"/>
        <end position="172"/>
    </location>
</feature>
<sequence length="172" mass="18509">MDEVNSQVKDVLTRIASALQQEKENAEQDPQTLVLYQKLYDILMSLHAYLENNKGSDADFDKVDALLDQLSAKSKDKAALLELTKAILVLNQEIKSKSSASEEATPATNAEANGDKTSPETETSAAAESNSETASDENKPSNATDSKPTEPASEKETTESTTSTGNQEKPAE</sequence>
<reference evidence="2 3" key="1">
    <citation type="submission" date="2016-01" db="EMBL/GenBank/DDBJ databases">
        <title>Highly variable Streptococcus oralis are common among viridans streptococci isolated from primates.</title>
        <authorList>
            <person name="Denapaite D."/>
            <person name="Rieger M."/>
            <person name="Koendgen S."/>
            <person name="Brueckner R."/>
            <person name="Ochigava I."/>
            <person name="Kappeler P."/>
            <person name="Maetz-Rensing K."/>
            <person name="Leendertz F."/>
            <person name="Hakenbeck R."/>
        </authorList>
    </citation>
    <scope>NUCLEOTIDE SEQUENCE [LARGE SCALE GENOMIC DNA]</scope>
    <source>
        <strain evidence="2 3">10712</strain>
    </source>
</reference>
<evidence type="ECO:0000256" key="1">
    <source>
        <dbReference type="SAM" id="MobiDB-lite"/>
    </source>
</evidence>
<evidence type="ECO:0000313" key="2">
    <source>
        <dbReference type="EMBL" id="KYF32310.1"/>
    </source>
</evidence>